<dbReference type="eggNOG" id="KOG0048">
    <property type="taxonomic scope" value="Eukaryota"/>
</dbReference>
<dbReference type="InterPro" id="IPR009057">
    <property type="entry name" value="Homeodomain-like_sf"/>
</dbReference>
<feature type="domain" description="Myb-like" evidence="5">
    <location>
        <begin position="9"/>
        <end position="66"/>
    </location>
</feature>
<keyword evidence="2" id="KW-0238">DNA-binding</keyword>
<evidence type="ECO:0000313" key="7">
    <source>
        <dbReference type="EMBL" id="EEF49107.1"/>
    </source>
</evidence>
<evidence type="ECO:0000256" key="1">
    <source>
        <dbReference type="ARBA" id="ARBA00004123"/>
    </source>
</evidence>
<dbReference type="PANTHER" id="PTHR10641:SF1377">
    <property type="entry name" value="MYB-RELATED PROTEIN MYB4-LIKE"/>
    <property type="match status" value="1"/>
</dbReference>
<reference evidence="8" key="1">
    <citation type="journal article" date="2010" name="Nat. Biotechnol.">
        <title>Draft genome sequence of the oilseed species Ricinus communis.</title>
        <authorList>
            <person name="Chan A.P."/>
            <person name="Crabtree J."/>
            <person name="Zhao Q."/>
            <person name="Lorenzi H."/>
            <person name="Orvis J."/>
            <person name="Puiu D."/>
            <person name="Melake-Berhan A."/>
            <person name="Jones K.M."/>
            <person name="Redman J."/>
            <person name="Chen G."/>
            <person name="Cahoon E.B."/>
            <person name="Gedil M."/>
            <person name="Stanke M."/>
            <person name="Haas B.J."/>
            <person name="Wortman J.R."/>
            <person name="Fraser-Liggett C.M."/>
            <person name="Ravel J."/>
            <person name="Rabinowicz P.D."/>
        </authorList>
    </citation>
    <scope>NUCLEOTIDE SEQUENCE [LARGE SCALE GENOMIC DNA]</scope>
    <source>
        <strain evidence="8">cv. Hale</strain>
    </source>
</reference>
<dbReference type="InterPro" id="IPR001005">
    <property type="entry name" value="SANT/Myb"/>
</dbReference>
<evidence type="ECO:0000259" key="6">
    <source>
        <dbReference type="PROSITE" id="PS51294"/>
    </source>
</evidence>
<feature type="region of interest" description="Disordered" evidence="4">
    <location>
        <begin position="63"/>
        <end position="93"/>
    </location>
</feature>
<dbReference type="GO" id="GO:0003677">
    <property type="term" value="F:DNA binding"/>
    <property type="evidence" value="ECO:0007669"/>
    <property type="project" value="UniProtKB-KW"/>
</dbReference>
<dbReference type="PANTHER" id="PTHR10641">
    <property type="entry name" value="MYB FAMILY TRANSCRIPTION FACTOR"/>
    <property type="match status" value="1"/>
</dbReference>
<keyword evidence="3" id="KW-0539">Nucleus</keyword>
<comment type="subcellular location">
    <subcellularLocation>
        <location evidence="1">Nucleus</location>
    </subcellularLocation>
</comment>
<evidence type="ECO:0000259" key="5">
    <source>
        <dbReference type="PROSITE" id="PS50090"/>
    </source>
</evidence>
<protein>
    <submittedName>
        <fullName evidence="7">R2r3-myb transcription factor, putative</fullName>
    </submittedName>
</protein>
<dbReference type="InterPro" id="IPR017930">
    <property type="entry name" value="Myb_dom"/>
</dbReference>
<dbReference type="Gene3D" id="1.10.10.60">
    <property type="entry name" value="Homeodomain-like"/>
    <property type="match status" value="1"/>
</dbReference>
<evidence type="ECO:0000256" key="2">
    <source>
        <dbReference type="ARBA" id="ARBA00023125"/>
    </source>
</evidence>
<sequence>MVRGPFIDKNGLKKGAWSREEDDKLRAYILKYGHWNWRELPKWSKIAAQLPGRTDNEVKNYWHTHLKKRTQRTQSKSGSKEQHPVKQLTEITPQSDIYEVESTSSNCFAEDCLSSLEITESASGDFWTQPFLTDKDGM</sequence>
<dbReference type="SMART" id="SM00717">
    <property type="entry name" value="SANT"/>
    <property type="match status" value="1"/>
</dbReference>
<feature type="domain" description="HTH myb-type" evidence="6">
    <location>
        <begin position="9"/>
        <end position="70"/>
    </location>
</feature>
<organism evidence="7 8">
    <name type="scientific">Ricinus communis</name>
    <name type="common">Castor bean</name>
    <dbReference type="NCBI Taxonomy" id="3988"/>
    <lineage>
        <taxon>Eukaryota</taxon>
        <taxon>Viridiplantae</taxon>
        <taxon>Streptophyta</taxon>
        <taxon>Embryophyta</taxon>
        <taxon>Tracheophyta</taxon>
        <taxon>Spermatophyta</taxon>
        <taxon>Magnoliopsida</taxon>
        <taxon>eudicotyledons</taxon>
        <taxon>Gunneridae</taxon>
        <taxon>Pentapetalae</taxon>
        <taxon>rosids</taxon>
        <taxon>fabids</taxon>
        <taxon>Malpighiales</taxon>
        <taxon>Euphorbiaceae</taxon>
        <taxon>Acalyphoideae</taxon>
        <taxon>Acalypheae</taxon>
        <taxon>Ricinus</taxon>
    </lineage>
</organism>
<dbReference type="AlphaFoldDB" id="B9RHM0"/>
<dbReference type="InterPro" id="IPR015495">
    <property type="entry name" value="Myb_TF_plants"/>
</dbReference>
<dbReference type="CDD" id="cd00167">
    <property type="entry name" value="SANT"/>
    <property type="match status" value="1"/>
</dbReference>
<dbReference type="InParanoid" id="B9RHM0"/>
<evidence type="ECO:0000256" key="4">
    <source>
        <dbReference type="SAM" id="MobiDB-lite"/>
    </source>
</evidence>
<accession>B9RHM0</accession>
<dbReference type="SUPFAM" id="SSF46689">
    <property type="entry name" value="Homeodomain-like"/>
    <property type="match status" value="1"/>
</dbReference>
<dbReference type="Proteomes" id="UP000008311">
    <property type="component" value="Unassembled WGS sequence"/>
</dbReference>
<dbReference type="Pfam" id="PF00249">
    <property type="entry name" value="Myb_DNA-binding"/>
    <property type="match status" value="1"/>
</dbReference>
<dbReference type="GO" id="GO:0005634">
    <property type="term" value="C:nucleus"/>
    <property type="evidence" value="ECO:0007669"/>
    <property type="project" value="UniProtKB-SubCell"/>
</dbReference>
<name>B9RHM0_RICCO</name>
<dbReference type="PROSITE" id="PS50090">
    <property type="entry name" value="MYB_LIKE"/>
    <property type="match status" value="1"/>
</dbReference>
<evidence type="ECO:0000313" key="8">
    <source>
        <dbReference type="Proteomes" id="UP000008311"/>
    </source>
</evidence>
<gene>
    <name evidence="7" type="ORF">RCOM_1761410</name>
</gene>
<dbReference type="PROSITE" id="PS51294">
    <property type="entry name" value="HTH_MYB"/>
    <property type="match status" value="1"/>
</dbReference>
<dbReference type="EMBL" id="EQ973780">
    <property type="protein sequence ID" value="EEF49107.1"/>
    <property type="molecule type" value="Genomic_DNA"/>
</dbReference>
<proteinExistence type="predicted"/>
<keyword evidence="8" id="KW-1185">Reference proteome</keyword>
<dbReference type="SMR" id="B9RHM0"/>
<evidence type="ECO:0000256" key="3">
    <source>
        <dbReference type="ARBA" id="ARBA00023242"/>
    </source>
</evidence>